<feature type="compositionally biased region" description="Polar residues" evidence="1">
    <location>
        <begin position="1"/>
        <end position="14"/>
    </location>
</feature>
<reference evidence="2 3" key="1">
    <citation type="submission" date="2021-06" db="EMBL/GenBank/DDBJ databases">
        <authorList>
            <person name="Palmer J.M."/>
        </authorList>
    </citation>
    <scope>NUCLEOTIDE SEQUENCE [LARGE SCALE GENOMIC DNA]</scope>
    <source>
        <strain evidence="3">if_2019</strain>
        <tissue evidence="2">Muscle</tissue>
    </source>
</reference>
<proteinExistence type="predicted"/>
<keyword evidence="3" id="KW-1185">Reference proteome</keyword>
<name>A0ABV0VC18_9TELE</name>
<dbReference type="EMBL" id="JAHRIQ010104564">
    <property type="protein sequence ID" value="MEQ2254579.1"/>
    <property type="molecule type" value="Genomic_DNA"/>
</dbReference>
<evidence type="ECO:0000313" key="2">
    <source>
        <dbReference type="EMBL" id="MEQ2254579.1"/>
    </source>
</evidence>
<organism evidence="2 3">
    <name type="scientific">Ilyodon furcidens</name>
    <name type="common">goldbreast splitfin</name>
    <dbReference type="NCBI Taxonomy" id="33524"/>
    <lineage>
        <taxon>Eukaryota</taxon>
        <taxon>Metazoa</taxon>
        <taxon>Chordata</taxon>
        <taxon>Craniata</taxon>
        <taxon>Vertebrata</taxon>
        <taxon>Euteleostomi</taxon>
        <taxon>Actinopterygii</taxon>
        <taxon>Neopterygii</taxon>
        <taxon>Teleostei</taxon>
        <taxon>Neoteleostei</taxon>
        <taxon>Acanthomorphata</taxon>
        <taxon>Ovalentaria</taxon>
        <taxon>Atherinomorphae</taxon>
        <taxon>Cyprinodontiformes</taxon>
        <taxon>Goodeidae</taxon>
        <taxon>Ilyodon</taxon>
    </lineage>
</organism>
<gene>
    <name evidence="2" type="ORF">ILYODFUR_005160</name>
</gene>
<accession>A0ABV0VC18</accession>
<comment type="caution">
    <text evidence="2">The sequence shown here is derived from an EMBL/GenBank/DDBJ whole genome shotgun (WGS) entry which is preliminary data.</text>
</comment>
<evidence type="ECO:0000313" key="3">
    <source>
        <dbReference type="Proteomes" id="UP001482620"/>
    </source>
</evidence>
<dbReference type="Proteomes" id="UP001482620">
    <property type="component" value="Unassembled WGS sequence"/>
</dbReference>
<evidence type="ECO:0000256" key="1">
    <source>
        <dbReference type="SAM" id="MobiDB-lite"/>
    </source>
</evidence>
<feature type="non-terminal residue" evidence="2">
    <location>
        <position position="63"/>
    </location>
</feature>
<protein>
    <submittedName>
        <fullName evidence="2">Uncharacterized protein</fullName>
    </submittedName>
</protein>
<sequence>MRPMKSSNRITSNRAVELPPGPHRPELQSSPGGHDDPCPPTTIGMQPSELELGAYLENTWYRQ</sequence>
<feature type="region of interest" description="Disordered" evidence="1">
    <location>
        <begin position="1"/>
        <end position="46"/>
    </location>
</feature>